<dbReference type="Proteomes" id="UP001160483">
    <property type="component" value="Unassembled WGS sequence"/>
</dbReference>
<accession>A0AAU9L084</accession>
<protein>
    <submittedName>
        <fullName evidence="1">Uncharacterized protein</fullName>
    </submittedName>
</protein>
<sequence>MVFVNCARYRWLFPSPLVMERIDLKPDGFATHRGMFRVKPTPKDGLQRPNGFRFGVAEEKLFDCIIFPGFKTGSAVFFDRRSF</sequence>
<organism evidence="1 2">
    <name type="scientific">Peronospora belbahrii</name>
    <dbReference type="NCBI Taxonomy" id="622444"/>
    <lineage>
        <taxon>Eukaryota</taxon>
        <taxon>Sar</taxon>
        <taxon>Stramenopiles</taxon>
        <taxon>Oomycota</taxon>
        <taxon>Peronosporomycetes</taxon>
        <taxon>Peronosporales</taxon>
        <taxon>Peronosporaceae</taxon>
        <taxon>Peronospora</taxon>
    </lineage>
</organism>
<dbReference type="AlphaFoldDB" id="A0AAU9L084"/>
<name>A0AAU9L084_9STRA</name>
<evidence type="ECO:0000313" key="2">
    <source>
        <dbReference type="Proteomes" id="UP001160483"/>
    </source>
</evidence>
<comment type="caution">
    <text evidence="1">The sequence shown here is derived from an EMBL/GenBank/DDBJ whole genome shotgun (WGS) entry which is preliminary data.</text>
</comment>
<reference evidence="1" key="1">
    <citation type="submission" date="2021-11" db="EMBL/GenBank/DDBJ databases">
        <authorList>
            <person name="Islam A."/>
            <person name="Islam S."/>
            <person name="Flora M.S."/>
            <person name="Rahman M."/>
            <person name="Ziaur R.M."/>
            <person name="Epstein J.H."/>
            <person name="Hassan M."/>
            <person name="Klassen M."/>
            <person name="Woodard K."/>
            <person name="Webb A."/>
            <person name="Webby R.J."/>
            <person name="El Zowalaty M.E."/>
        </authorList>
    </citation>
    <scope>NUCLEOTIDE SEQUENCE</scope>
    <source>
        <strain evidence="1">Pbs3</strain>
    </source>
</reference>
<dbReference type="EMBL" id="CAKKTJ010000262">
    <property type="protein sequence ID" value="CAH0478578.1"/>
    <property type="molecule type" value="Genomic_DNA"/>
</dbReference>
<gene>
    <name evidence="1" type="ORF">PBS003_LOCUS5270</name>
</gene>
<evidence type="ECO:0000313" key="1">
    <source>
        <dbReference type="EMBL" id="CAH0478578.1"/>
    </source>
</evidence>
<proteinExistence type="predicted"/>